<feature type="transmembrane region" description="Helical" evidence="9">
    <location>
        <begin position="47"/>
        <end position="69"/>
    </location>
</feature>
<evidence type="ECO:0000256" key="4">
    <source>
        <dbReference type="ARBA" id="ARBA00022519"/>
    </source>
</evidence>
<comment type="function">
    <text evidence="9">Part of the tripartite ATP-independent periplasmic (TRAP) transport system.</text>
</comment>
<comment type="similarity">
    <text evidence="8 9">Belongs to the TRAP transporter small permease family.</text>
</comment>
<feature type="domain" description="Tripartite ATP-independent periplasmic transporters DctQ component" evidence="10">
    <location>
        <begin position="56"/>
        <end position="194"/>
    </location>
</feature>
<dbReference type="Pfam" id="PF04290">
    <property type="entry name" value="DctQ"/>
    <property type="match status" value="1"/>
</dbReference>
<evidence type="ECO:0000256" key="3">
    <source>
        <dbReference type="ARBA" id="ARBA00022475"/>
    </source>
</evidence>
<feature type="transmembrane region" description="Helical" evidence="9">
    <location>
        <begin position="75"/>
        <end position="97"/>
    </location>
</feature>
<reference evidence="11 12" key="1">
    <citation type="submission" date="2018-07" db="EMBL/GenBank/DDBJ databases">
        <title>Venubactetium sediminum gen. nov., sp. nov., isolated from a marine solar saltern.</title>
        <authorList>
            <person name="Wang S."/>
        </authorList>
    </citation>
    <scope>NUCLEOTIDE SEQUENCE [LARGE SCALE GENOMIC DNA]</scope>
    <source>
        <strain evidence="11 12">WD2A32</strain>
    </source>
</reference>
<feature type="transmembrane region" description="Helical" evidence="9">
    <location>
        <begin position="118"/>
        <end position="139"/>
    </location>
</feature>
<evidence type="ECO:0000256" key="8">
    <source>
        <dbReference type="ARBA" id="ARBA00038436"/>
    </source>
</evidence>
<keyword evidence="4 9" id="KW-0997">Cell inner membrane</keyword>
<evidence type="ECO:0000259" key="10">
    <source>
        <dbReference type="Pfam" id="PF04290"/>
    </source>
</evidence>
<proteinExistence type="inferred from homology"/>
<evidence type="ECO:0000256" key="2">
    <source>
        <dbReference type="ARBA" id="ARBA00022448"/>
    </source>
</evidence>
<dbReference type="InterPro" id="IPR055348">
    <property type="entry name" value="DctQ"/>
</dbReference>
<evidence type="ECO:0000313" key="11">
    <source>
        <dbReference type="EMBL" id="RDD60654.1"/>
    </source>
</evidence>
<comment type="subcellular location">
    <subcellularLocation>
        <location evidence="1 9">Cell inner membrane</location>
        <topology evidence="1 9">Multi-pass membrane protein</topology>
    </subcellularLocation>
</comment>
<dbReference type="RefSeq" id="WP_114583431.1">
    <property type="nucleotide sequence ID" value="NZ_QPMH01000022.1"/>
</dbReference>
<evidence type="ECO:0000256" key="9">
    <source>
        <dbReference type="RuleBase" id="RU369079"/>
    </source>
</evidence>
<dbReference type="AlphaFoldDB" id="A0A369T872"/>
<dbReference type="Proteomes" id="UP000253941">
    <property type="component" value="Unassembled WGS sequence"/>
</dbReference>
<gene>
    <name evidence="11" type="ORF">DRB17_17030</name>
</gene>
<dbReference type="EMBL" id="QPMH01000022">
    <property type="protein sequence ID" value="RDD60654.1"/>
    <property type="molecule type" value="Genomic_DNA"/>
</dbReference>
<keyword evidence="6 9" id="KW-1133">Transmembrane helix</keyword>
<keyword evidence="2 9" id="KW-0813">Transport</keyword>
<keyword evidence="12" id="KW-1185">Reference proteome</keyword>
<evidence type="ECO:0000256" key="5">
    <source>
        <dbReference type="ARBA" id="ARBA00022692"/>
    </source>
</evidence>
<keyword evidence="3" id="KW-1003">Cell membrane</keyword>
<sequence length="201" mass="21889">MPDRASSAAIARHGDQEQADGEAVYDLLADTRPVTALDRRVDRLGRYVGVLFLVAVAISFYEIVMRYAFNAPTIWVHETVIALVAVCYAFGGAFALARDSHIRIGLIRAVAGPRVRKILNVVNAAMALVFAAALGWAAYLMTRKAWISPAGELSLDRSGSAWNPPLPAMIKAGLLVCLVLMGVQALLHLVHWLRDSMGREH</sequence>
<evidence type="ECO:0000256" key="6">
    <source>
        <dbReference type="ARBA" id="ARBA00022989"/>
    </source>
</evidence>
<dbReference type="GO" id="GO:0005886">
    <property type="term" value="C:plasma membrane"/>
    <property type="evidence" value="ECO:0007669"/>
    <property type="project" value="UniProtKB-SubCell"/>
</dbReference>
<organism evidence="11 12">
    <name type="scientific">Ferruginivarius sediminum</name>
    <dbReference type="NCBI Taxonomy" id="2661937"/>
    <lineage>
        <taxon>Bacteria</taxon>
        <taxon>Pseudomonadati</taxon>
        <taxon>Pseudomonadota</taxon>
        <taxon>Alphaproteobacteria</taxon>
        <taxon>Rhodospirillales</taxon>
        <taxon>Rhodospirillaceae</taxon>
        <taxon>Ferruginivarius</taxon>
    </lineage>
</organism>
<comment type="subunit">
    <text evidence="9">The complex comprises the extracytoplasmic solute receptor protein and the two transmembrane proteins.</text>
</comment>
<feature type="transmembrane region" description="Helical" evidence="9">
    <location>
        <begin position="172"/>
        <end position="193"/>
    </location>
</feature>
<dbReference type="PANTHER" id="PTHR35011">
    <property type="entry name" value="2,3-DIKETO-L-GULONATE TRAP TRANSPORTER SMALL PERMEASE PROTEIN YIAM"/>
    <property type="match status" value="1"/>
</dbReference>
<evidence type="ECO:0000256" key="1">
    <source>
        <dbReference type="ARBA" id="ARBA00004429"/>
    </source>
</evidence>
<dbReference type="InterPro" id="IPR007387">
    <property type="entry name" value="TRAP_DctQ"/>
</dbReference>
<comment type="caution">
    <text evidence="11">The sequence shown here is derived from an EMBL/GenBank/DDBJ whole genome shotgun (WGS) entry which is preliminary data.</text>
</comment>
<accession>A0A369T872</accession>
<evidence type="ECO:0000313" key="12">
    <source>
        <dbReference type="Proteomes" id="UP000253941"/>
    </source>
</evidence>
<keyword evidence="5 9" id="KW-0812">Transmembrane</keyword>
<dbReference type="GO" id="GO:0022857">
    <property type="term" value="F:transmembrane transporter activity"/>
    <property type="evidence" value="ECO:0007669"/>
    <property type="project" value="UniProtKB-UniRule"/>
</dbReference>
<name>A0A369T872_9PROT</name>
<protein>
    <recommendedName>
        <fullName evidence="9">TRAP transporter small permease protein</fullName>
    </recommendedName>
</protein>
<evidence type="ECO:0000256" key="7">
    <source>
        <dbReference type="ARBA" id="ARBA00023136"/>
    </source>
</evidence>
<keyword evidence="7 9" id="KW-0472">Membrane</keyword>